<dbReference type="Pfam" id="PF00246">
    <property type="entry name" value="Peptidase_M14"/>
    <property type="match status" value="1"/>
</dbReference>
<dbReference type="InterPro" id="IPR050821">
    <property type="entry name" value="Cytosolic_carboxypeptidase"/>
</dbReference>
<accession>A0AAV1JAB7</accession>
<comment type="caution">
    <text evidence="6">The sequence shown here is derived from an EMBL/GenBank/DDBJ whole genome shotgun (WGS) entry which is preliminary data.</text>
</comment>
<evidence type="ECO:0000256" key="2">
    <source>
        <dbReference type="ARBA" id="ARBA00005988"/>
    </source>
</evidence>
<sequence length="1090" mass="122750">MDRNNIIECGGFYFIHNFDSGNLGHVERVPTELIAPTINLKTNTSETPDYEFNLWTRPDCAGTEFENGNRTWFYFGIQAAEPNVQVRLNIINLNKQGKMYNQGMAPVTRTLPGKPQWERIRDRPVHSTDDNTFTLSFKYRTSENAKATTFFAFTYPFSFAELQIALNSIDLKMLPLPSPQSLDDIYYYRECLIYSLEGRRVDLLTITSHHGITTEREQRLKNLFPENQERPFKFQNKKVIFISARVHPGETPSSFVFNGFLNLLLTRNDSIAIQLRKLYVFKMIPFLNPDGVARGHYRTDTRGVNLNRVYLNPSLTYHPTVFASRALIRYYHFGYEKDEDLFEDSKSFTSRSIGNISESAEFTETKKKKNLAKGSDYKREKSSSAKALSRNKSSTTIKQVSNEETQSVSGEAAHLAEQVHDMKLQEMPSQMNDATSYVDSNTNLEETSSLLNDNVLRSCLGSTVHLSTSEELKMHGGNPLRPLRETLKNSISLLMESNNSIAGDSSMESKAARLANVKMGWCDECQRAVSRLEDTMPGIANMVPGYSAMILAETPKYHSIDEYREHQRQQIDAQERKLQDTEFPTDGATVYFCTNCFKRYVMSEFDEEIKLSEPLSCTSVGVSVCVGDNGDVCVPAARPIPNTDDAIVLQTGPPPKEEKPKSPVKTVAKKKPPPANTTIAPKVVYKEPDSGLYLYIDLHGHASKKGIFMYGNHFEDLDHSVECMLLPRIMSLNNLHFHFSSCNFTERNMYLKDRRDGMSREGSGRVAVLKATGLVRSYTLECNYNTGRLVNVLPPAVRDTPLPTAPHAGMPPKYTPHIFEEVGRSLGASILDLTGQHPNSRIPCSEHRNLSALREWLRAHTRTMRPQLTMSRLRPKTSSPTRMPLYARSKAKVTEERKENAYAGAKADSERRRSPSVLAQRSGHEIINMNMKYAKKNEPVKTPSRTRYLTENEPKPKTLTTKRRNVLAIRKPSTSKTQVGGVVKAKMTRRSADDAESTRSSIVSTKLNKRSYARSLRGAVTRSANRCRAMASSSSEDMISGTWEDVAGGTVLGSQSGITHPETMSMGSKRRSFPAPSPSHLKKIRLKTAL</sequence>
<dbReference type="PANTHER" id="PTHR12756">
    <property type="entry name" value="CYTOSOLIC CARBOXYPEPTIDASE"/>
    <property type="match status" value="1"/>
</dbReference>
<dbReference type="EMBL" id="CAVLEF010000007">
    <property type="protein sequence ID" value="CAK1545939.1"/>
    <property type="molecule type" value="Genomic_DNA"/>
</dbReference>
<dbReference type="PROSITE" id="PS52035">
    <property type="entry name" value="PEPTIDASE_M14"/>
    <property type="match status" value="1"/>
</dbReference>
<comment type="similarity">
    <text evidence="2 3">Belongs to the peptidase M14 family.</text>
</comment>
<comment type="cofactor">
    <cofactor evidence="1">
        <name>Zn(2+)</name>
        <dbReference type="ChEBI" id="CHEBI:29105"/>
    </cofactor>
</comment>
<evidence type="ECO:0000256" key="1">
    <source>
        <dbReference type="ARBA" id="ARBA00001947"/>
    </source>
</evidence>
<feature type="region of interest" description="Disordered" evidence="4">
    <location>
        <begin position="890"/>
        <end position="918"/>
    </location>
</feature>
<feature type="region of interest" description="Disordered" evidence="4">
    <location>
        <begin position="644"/>
        <end position="673"/>
    </location>
</feature>
<proteinExistence type="inferred from homology"/>
<evidence type="ECO:0000256" key="3">
    <source>
        <dbReference type="PROSITE-ProRule" id="PRU01379"/>
    </source>
</evidence>
<dbReference type="GO" id="GO:0006508">
    <property type="term" value="P:proteolysis"/>
    <property type="evidence" value="ECO:0007669"/>
    <property type="project" value="InterPro"/>
</dbReference>
<dbReference type="SUPFAM" id="SSF53187">
    <property type="entry name" value="Zn-dependent exopeptidases"/>
    <property type="match status" value="2"/>
</dbReference>
<dbReference type="InterPro" id="IPR000834">
    <property type="entry name" value="Peptidase_M14"/>
</dbReference>
<dbReference type="Proteomes" id="UP001497472">
    <property type="component" value="Unassembled WGS sequence"/>
</dbReference>
<organism evidence="6 7">
    <name type="scientific">Leptosia nina</name>
    <dbReference type="NCBI Taxonomy" id="320188"/>
    <lineage>
        <taxon>Eukaryota</taxon>
        <taxon>Metazoa</taxon>
        <taxon>Ecdysozoa</taxon>
        <taxon>Arthropoda</taxon>
        <taxon>Hexapoda</taxon>
        <taxon>Insecta</taxon>
        <taxon>Pterygota</taxon>
        <taxon>Neoptera</taxon>
        <taxon>Endopterygota</taxon>
        <taxon>Lepidoptera</taxon>
        <taxon>Glossata</taxon>
        <taxon>Ditrysia</taxon>
        <taxon>Papilionoidea</taxon>
        <taxon>Pieridae</taxon>
        <taxon>Pierinae</taxon>
        <taxon>Leptosia</taxon>
    </lineage>
</organism>
<gene>
    <name evidence="6" type="ORF">LNINA_LOCUS5549</name>
</gene>
<dbReference type="InterPro" id="IPR040626">
    <property type="entry name" value="Pepdidase_M14_N"/>
</dbReference>
<evidence type="ECO:0000259" key="5">
    <source>
        <dbReference type="PROSITE" id="PS52035"/>
    </source>
</evidence>
<feature type="region of interest" description="Disordered" evidence="4">
    <location>
        <begin position="1051"/>
        <end position="1079"/>
    </location>
</feature>
<feature type="domain" description="Peptidase M14" evidence="5">
    <location>
        <begin position="155"/>
        <end position="498"/>
    </location>
</feature>
<dbReference type="AlphaFoldDB" id="A0AAV1JAB7"/>
<keyword evidence="7" id="KW-1185">Reference proteome</keyword>
<evidence type="ECO:0000256" key="4">
    <source>
        <dbReference type="SAM" id="MobiDB-lite"/>
    </source>
</evidence>
<name>A0AAV1JAB7_9NEOP</name>
<feature type="compositionally biased region" description="Polar residues" evidence="4">
    <location>
        <begin position="384"/>
        <end position="409"/>
    </location>
</feature>
<feature type="active site" description="Proton donor/acceptor" evidence="3">
    <location>
        <position position="471"/>
    </location>
</feature>
<evidence type="ECO:0000313" key="6">
    <source>
        <dbReference type="EMBL" id="CAK1545939.1"/>
    </source>
</evidence>
<dbReference type="PANTHER" id="PTHR12756:SF12">
    <property type="entry name" value="CYTOSOLIC CARBOXYPEPTIDASE-LIKE PROTEIN 5"/>
    <property type="match status" value="1"/>
</dbReference>
<dbReference type="Pfam" id="PF18027">
    <property type="entry name" value="Pepdidase_M14_N"/>
    <property type="match status" value="1"/>
</dbReference>
<dbReference type="Gene3D" id="2.60.40.3120">
    <property type="match status" value="1"/>
</dbReference>
<reference evidence="6 7" key="1">
    <citation type="submission" date="2023-11" db="EMBL/GenBank/DDBJ databases">
        <authorList>
            <person name="Okamura Y."/>
        </authorList>
    </citation>
    <scope>NUCLEOTIDE SEQUENCE [LARGE SCALE GENOMIC DNA]</scope>
</reference>
<dbReference type="Gene3D" id="3.40.630.10">
    <property type="entry name" value="Zn peptidases"/>
    <property type="match status" value="2"/>
</dbReference>
<dbReference type="GO" id="GO:0008270">
    <property type="term" value="F:zinc ion binding"/>
    <property type="evidence" value="ECO:0007669"/>
    <property type="project" value="InterPro"/>
</dbReference>
<feature type="region of interest" description="Disordered" evidence="4">
    <location>
        <begin position="365"/>
        <end position="410"/>
    </location>
</feature>
<protein>
    <recommendedName>
        <fullName evidence="5">Peptidase M14 domain-containing protein</fullName>
    </recommendedName>
</protein>
<evidence type="ECO:0000313" key="7">
    <source>
        <dbReference type="Proteomes" id="UP001497472"/>
    </source>
</evidence>
<dbReference type="GO" id="GO:0004181">
    <property type="term" value="F:metallocarboxypeptidase activity"/>
    <property type="evidence" value="ECO:0007669"/>
    <property type="project" value="InterPro"/>
</dbReference>